<keyword evidence="9" id="KW-1185">Reference proteome</keyword>
<evidence type="ECO:0000256" key="3">
    <source>
        <dbReference type="ARBA" id="ARBA00022989"/>
    </source>
</evidence>
<evidence type="ECO:0000256" key="6">
    <source>
        <dbReference type="ARBA" id="ARBA00037937"/>
    </source>
</evidence>
<keyword evidence="8" id="KW-0969">Cilium</keyword>
<keyword evidence="8" id="KW-0966">Cell projection</keyword>
<keyword evidence="1 7" id="KW-1003">Cell membrane</keyword>
<dbReference type="PANTHER" id="PTHR38766">
    <property type="entry name" value="FLAGELLAR PROTEIN FLIO"/>
    <property type="match status" value="1"/>
</dbReference>
<evidence type="ECO:0000256" key="1">
    <source>
        <dbReference type="ARBA" id="ARBA00022475"/>
    </source>
</evidence>
<dbReference type="AlphaFoldDB" id="A0A233RIN0"/>
<dbReference type="PANTHER" id="PTHR38766:SF1">
    <property type="entry name" value="FLAGELLAR PROTEIN FLIO"/>
    <property type="match status" value="1"/>
</dbReference>
<comment type="subcellular location">
    <subcellularLocation>
        <location evidence="7">Cell membrane</location>
    </subcellularLocation>
    <subcellularLocation>
        <location evidence="7">Bacterial flagellum basal body</location>
    </subcellularLocation>
</comment>
<evidence type="ECO:0000256" key="4">
    <source>
        <dbReference type="ARBA" id="ARBA00023136"/>
    </source>
</evidence>
<protein>
    <recommendedName>
        <fullName evidence="7">Flagellar protein</fullName>
    </recommendedName>
</protein>
<evidence type="ECO:0000313" key="9">
    <source>
        <dbReference type="Proteomes" id="UP000242757"/>
    </source>
</evidence>
<dbReference type="GO" id="GO:0044781">
    <property type="term" value="P:bacterial-type flagellum organization"/>
    <property type="evidence" value="ECO:0007669"/>
    <property type="project" value="UniProtKB-UniRule"/>
</dbReference>
<proteinExistence type="inferred from homology"/>
<dbReference type="NCBIfam" id="TIGR03500">
    <property type="entry name" value="FliO_TIGR"/>
    <property type="match status" value="1"/>
</dbReference>
<accession>A0A233RIN0</accession>
<dbReference type="EMBL" id="NBIM01000001">
    <property type="protein sequence ID" value="OXY83245.1"/>
    <property type="molecule type" value="Genomic_DNA"/>
</dbReference>
<dbReference type="OrthoDB" id="9342590at2"/>
<keyword evidence="5 7" id="KW-0975">Bacterial flagellum</keyword>
<reference evidence="8 9" key="1">
    <citation type="submission" date="2017-08" db="EMBL/GenBank/DDBJ databases">
        <title>A Genome Sequence of Oceanimonas doudoroffii ATCC 27123T.</title>
        <authorList>
            <person name="Brennan M.A."/>
            <person name="Maclea K.S."/>
            <person name="Mcclelland W.D."/>
            <person name="Trachtenberg A.M."/>
        </authorList>
    </citation>
    <scope>NUCLEOTIDE SEQUENCE [LARGE SCALE GENOMIC DNA]</scope>
    <source>
        <strain evidence="8 9">ATCC 27123</strain>
    </source>
</reference>
<keyword evidence="2 7" id="KW-0812">Transmembrane</keyword>
<evidence type="ECO:0000256" key="5">
    <source>
        <dbReference type="ARBA" id="ARBA00023143"/>
    </source>
</evidence>
<name>A0A233RIN0_9GAMM</name>
<comment type="caution">
    <text evidence="8">The sequence shown here is derived from an EMBL/GenBank/DDBJ whole genome shotgun (WGS) entry which is preliminary data.</text>
</comment>
<keyword evidence="8" id="KW-0282">Flagellum</keyword>
<evidence type="ECO:0000256" key="2">
    <source>
        <dbReference type="ARBA" id="ARBA00022692"/>
    </source>
</evidence>
<comment type="similarity">
    <text evidence="6 7">Belongs to the FliO/MopB family.</text>
</comment>
<dbReference type="RefSeq" id="WP_094200019.1">
    <property type="nucleotide sequence ID" value="NZ_NBIM01000001.1"/>
</dbReference>
<keyword evidence="4 7" id="KW-0472">Membrane</keyword>
<organism evidence="8 9">
    <name type="scientific">Oceanimonas doudoroffii</name>
    <dbReference type="NCBI Taxonomy" id="84158"/>
    <lineage>
        <taxon>Bacteria</taxon>
        <taxon>Pseudomonadati</taxon>
        <taxon>Pseudomonadota</taxon>
        <taxon>Gammaproteobacteria</taxon>
        <taxon>Aeromonadales</taxon>
        <taxon>Aeromonadaceae</taxon>
        <taxon>Oceanimonas</taxon>
    </lineage>
</organism>
<gene>
    <name evidence="8" type="primary">fliO</name>
    <name evidence="8" type="ORF">B6S08_07070</name>
</gene>
<sequence>MRQLPVYLLLATSAPLYAQGGPDIQWTSWALSSALVIGLLLVLGWAVRRLKLPALGGNRQLRVVTSLALGHKEKLVVVQVGEEQWLLGITPQNINRLGKLEHPLAEPQAGRKLTGGQHEPH</sequence>
<dbReference type="InterPro" id="IPR052205">
    <property type="entry name" value="FliO/MopB"/>
</dbReference>
<keyword evidence="3 7" id="KW-1133">Transmembrane helix</keyword>
<dbReference type="GO" id="GO:0009425">
    <property type="term" value="C:bacterial-type flagellum basal body"/>
    <property type="evidence" value="ECO:0007669"/>
    <property type="project" value="UniProtKB-SubCell"/>
</dbReference>
<feature type="transmembrane region" description="Helical" evidence="7">
    <location>
        <begin position="28"/>
        <end position="47"/>
    </location>
</feature>
<evidence type="ECO:0000313" key="8">
    <source>
        <dbReference type="EMBL" id="OXY83245.1"/>
    </source>
</evidence>
<dbReference type="InterPro" id="IPR022781">
    <property type="entry name" value="Flagellar_biosynth_FliO"/>
</dbReference>
<dbReference type="Proteomes" id="UP000242757">
    <property type="component" value="Unassembled WGS sequence"/>
</dbReference>
<dbReference type="GO" id="GO:0005886">
    <property type="term" value="C:plasma membrane"/>
    <property type="evidence" value="ECO:0007669"/>
    <property type="project" value="UniProtKB-SubCell"/>
</dbReference>
<evidence type="ECO:0000256" key="7">
    <source>
        <dbReference type="RuleBase" id="RU362064"/>
    </source>
</evidence>
<dbReference type="Pfam" id="PF04347">
    <property type="entry name" value="FliO"/>
    <property type="match status" value="1"/>
</dbReference>